<dbReference type="EMBL" id="CAXIEN010000165">
    <property type="protein sequence ID" value="CAL1283262.1"/>
    <property type="molecule type" value="Genomic_DNA"/>
</dbReference>
<accession>A0AAV2AHT3</accession>
<sequence length="48" mass="5901">FFYYCLYCVRYISFFVTFWLSKLESFIAFLSKSFLEKVTKFNITKESD</sequence>
<feature type="transmembrane region" description="Helical" evidence="1">
    <location>
        <begin position="12"/>
        <end position="30"/>
    </location>
</feature>
<comment type="caution">
    <text evidence="2">The sequence shown here is derived from an EMBL/GenBank/DDBJ whole genome shotgun (WGS) entry which is preliminary data.</text>
</comment>
<evidence type="ECO:0000313" key="3">
    <source>
        <dbReference type="Proteomes" id="UP001497382"/>
    </source>
</evidence>
<evidence type="ECO:0000256" key="1">
    <source>
        <dbReference type="SAM" id="Phobius"/>
    </source>
</evidence>
<feature type="non-terminal residue" evidence="2">
    <location>
        <position position="1"/>
    </location>
</feature>
<protein>
    <recommendedName>
        <fullName evidence="4">ATP synthase F0 subunit 8</fullName>
    </recommendedName>
</protein>
<keyword evidence="3" id="KW-1185">Reference proteome</keyword>
<dbReference type="AlphaFoldDB" id="A0AAV2AHT3"/>
<keyword evidence="1" id="KW-1133">Transmembrane helix</keyword>
<keyword evidence="1" id="KW-0472">Membrane</keyword>
<gene>
    <name evidence="2" type="ORF">LARSCL_LOCUS12487</name>
</gene>
<evidence type="ECO:0008006" key="4">
    <source>
        <dbReference type="Google" id="ProtNLM"/>
    </source>
</evidence>
<reference evidence="2 3" key="1">
    <citation type="submission" date="2024-04" db="EMBL/GenBank/DDBJ databases">
        <authorList>
            <person name="Rising A."/>
            <person name="Reimegard J."/>
            <person name="Sonavane S."/>
            <person name="Akerstrom W."/>
            <person name="Nylinder S."/>
            <person name="Hedman E."/>
            <person name="Kallberg Y."/>
        </authorList>
    </citation>
    <scope>NUCLEOTIDE SEQUENCE [LARGE SCALE GENOMIC DNA]</scope>
</reference>
<keyword evidence="1" id="KW-0812">Transmembrane</keyword>
<organism evidence="2 3">
    <name type="scientific">Larinioides sclopetarius</name>
    <dbReference type="NCBI Taxonomy" id="280406"/>
    <lineage>
        <taxon>Eukaryota</taxon>
        <taxon>Metazoa</taxon>
        <taxon>Ecdysozoa</taxon>
        <taxon>Arthropoda</taxon>
        <taxon>Chelicerata</taxon>
        <taxon>Arachnida</taxon>
        <taxon>Araneae</taxon>
        <taxon>Araneomorphae</taxon>
        <taxon>Entelegynae</taxon>
        <taxon>Araneoidea</taxon>
        <taxon>Araneidae</taxon>
        <taxon>Larinioides</taxon>
    </lineage>
</organism>
<name>A0AAV2AHT3_9ARAC</name>
<dbReference type="Proteomes" id="UP001497382">
    <property type="component" value="Unassembled WGS sequence"/>
</dbReference>
<evidence type="ECO:0000313" key="2">
    <source>
        <dbReference type="EMBL" id="CAL1283262.1"/>
    </source>
</evidence>
<proteinExistence type="predicted"/>